<dbReference type="KEGG" id="vg:6779542"/>
<keyword evidence="1" id="KW-0812">Transmembrane</keyword>
<keyword evidence="1" id="KW-0472">Membrane</keyword>
<protein>
    <submittedName>
        <fullName evidence="2">Uncharacterized protein</fullName>
    </submittedName>
</protein>
<organism evidence="2 3">
    <name type="scientific">Iodobacter phage PhiPLPE</name>
    <dbReference type="NCBI Taxonomy" id="551895"/>
    <lineage>
        <taxon>Viruses</taxon>
        <taxon>Duplodnaviria</taxon>
        <taxon>Heunggongvirae</taxon>
        <taxon>Uroviricota</taxon>
        <taxon>Caudoviricetes</taxon>
        <taxon>Iodovirus</taxon>
        <taxon>Iodovirus PLPE</taxon>
    </lineage>
</organism>
<evidence type="ECO:0000313" key="2">
    <source>
        <dbReference type="EMBL" id="ACG60372.1"/>
    </source>
</evidence>
<dbReference type="GeneID" id="6779542"/>
<keyword evidence="3" id="KW-1185">Reference proteome</keyword>
<dbReference type="EMBL" id="EU876853">
    <property type="protein sequence ID" value="ACG60372.1"/>
    <property type="molecule type" value="Genomic_DNA"/>
</dbReference>
<name>B5AX69_9CAUD</name>
<evidence type="ECO:0000256" key="1">
    <source>
        <dbReference type="SAM" id="Phobius"/>
    </source>
</evidence>
<dbReference type="Proteomes" id="UP000001862">
    <property type="component" value="Segment"/>
</dbReference>
<sequence length="46" mass="5439">MKNPVPTKSRVIYEGITFYDLYSLFAISLILALITVFLWVYCLFFK</sequence>
<evidence type="ECO:0000313" key="3">
    <source>
        <dbReference type="Proteomes" id="UP000001862"/>
    </source>
</evidence>
<keyword evidence="1" id="KW-1133">Transmembrane helix</keyword>
<accession>B5AX69</accession>
<proteinExistence type="predicted"/>
<feature type="transmembrane region" description="Helical" evidence="1">
    <location>
        <begin position="21"/>
        <end position="44"/>
    </location>
</feature>
<gene>
    <name evidence="2" type="ORF">phiPLPE_50</name>
</gene>
<reference evidence="3" key="1">
    <citation type="journal article" date="2009" name="Environ. Microbiol. Rep.">
        <title>Isolation and genomic characterization of the first phage infecting Iodobacteria: ?PLPE, a myovirus having a novel set of features.</title>
        <authorList>
            <person name="Leblanc C."/>
            <person name="Caumont-Sarcos A."/>
            <person name="Comeau A.M."/>
            <person name="Krisch H.M."/>
        </authorList>
    </citation>
    <scope>NUCLEOTIDE SEQUENCE [LARGE SCALE GENOMIC DNA]</scope>
</reference>
<dbReference type="RefSeq" id="YP_002128484.1">
    <property type="nucleotide sequence ID" value="NC_011142.1"/>
</dbReference>